<organism evidence="1">
    <name type="scientific">Pithovirus LCDPAC01</name>
    <dbReference type="NCBI Taxonomy" id="2506600"/>
    <lineage>
        <taxon>Viruses</taxon>
        <taxon>Pithoviruses</taxon>
    </lineage>
</organism>
<gene>
    <name evidence="1" type="ORF">LCDPAC01_02100</name>
</gene>
<proteinExistence type="predicted"/>
<evidence type="ECO:0000313" key="1">
    <source>
        <dbReference type="EMBL" id="QBK84729.1"/>
    </source>
</evidence>
<name>A0A481YN76_9VIRU</name>
<sequence length="63" mass="7064">MYSIVVMAADHIIVRMPTYKFLRQGINELKIPMGGVELVRVNVPLDDLGVGGRITISYYRGVK</sequence>
<protein>
    <submittedName>
        <fullName evidence="1">Uncharacterized protein</fullName>
    </submittedName>
</protein>
<reference evidence="1" key="1">
    <citation type="journal article" date="2019" name="MBio">
        <title>Virus Genomes from Deep Sea Sediments Expand the Ocean Megavirome and Support Independent Origins of Viral Gigantism.</title>
        <authorList>
            <person name="Backstrom D."/>
            <person name="Yutin N."/>
            <person name="Jorgensen S.L."/>
            <person name="Dharamshi J."/>
            <person name="Homa F."/>
            <person name="Zaremba-Niedwiedzka K."/>
            <person name="Spang A."/>
            <person name="Wolf Y.I."/>
            <person name="Koonin E.V."/>
            <person name="Ettema T.J."/>
        </authorList>
    </citation>
    <scope>NUCLEOTIDE SEQUENCE</scope>
</reference>
<dbReference type="EMBL" id="MK500290">
    <property type="protein sequence ID" value="QBK84729.1"/>
    <property type="molecule type" value="Genomic_DNA"/>
</dbReference>
<accession>A0A481YN76</accession>